<accession>A0ABR7MKE9</accession>
<evidence type="ECO:0000256" key="2">
    <source>
        <dbReference type="ARBA" id="ARBA00022723"/>
    </source>
</evidence>
<evidence type="ECO:0000256" key="1">
    <source>
        <dbReference type="ARBA" id="ARBA00010716"/>
    </source>
</evidence>
<reference evidence="7 8" key="1">
    <citation type="submission" date="2020-08" db="EMBL/GenBank/DDBJ databases">
        <title>Hymenobacter sp.</title>
        <authorList>
            <person name="Kim M.K."/>
        </authorList>
    </citation>
    <scope>NUCLEOTIDE SEQUENCE [LARGE SCALE GENOMIC DNA]</scope>
    <source>
        <strain evidence="7 8">BT507</strain>
    </source>
</reference>
<dbReference type="CDD" id="cd00854">
    <property type="entry name" value="NagA"/>
    <property type="match status" value="1"/>
</dbReference>
<protein>
    <submittedName>
        <fullName evidence="7">N-acetylglucosamine-6-phosphate deacetylase</fullName>
        <ecNumber evidence="7">3.5.1.25</ecNumber>
    </submittedName>
</protein>
<keyword evidence="8" id="KW-1185">Reference proteome</keyword>
<dbReference type="GO" id="GO:0008448">
    <property type="term" value="F:N-acetylglucosamine-6-phosphate deacetylase activity"/>
    <property type="evidence" value="ECO:0007669"/>
    <property type="project" value="UniProtKB-EC"/>
</dbReference>
<evidence type="ECO:0000259" key="6">
    <source>
        <dbReference type="Pfam" id="PF01979"/>
    </source>
</evidence>
<dbReference type="Gene3D" id="2.30.40.10">
    <property type="entry name" value="Urease, subunit C, domain 1"/>
    <property type="match status" value="1"/>
</dbReference>
<dbReference type="PIRSF" id="PIRSF038994">
    <property type="entry name" value="NagA"/>
    <property type="match status" value="1"/>
</dbReference>
<dbReference type="InterPro" id="IPR003764">
    <property type="entry name" value="GlcNAc_6-P_deAcase"/>
</dbReference>
<dbReference type="SUPFAM" id="SSF51556">
    <property type="entry name" value="Metallo-dependent hydrolases"/>
    <property type="match status" value="1"/>
</dbReference>
<dbReference type="NCBIfam" id="TIGR00221">
    <property type="entry name" value="nagA"/>
    <property type="match status" value="1"/>
</dbReference>
<dbReference type="InterPro" id="IPR006680">
    <property type="entry name" value="Amidohydro-rel"/>
</dbReference>
<keyword evidence="4 5" id="KW-0119">Carbohydrate metabolism</keyword>
<dbReference type="Pfam" id="PF01979">
    <property type="entry name" value="Amidohydro_1"/>
    <property type="match status" value="1"/>
</dbReference>
<dbReference type="PANTHER" id="PTHR11113">
    <property type="entry name" value="N-ACETYLGLUCOSAMINE-6-PHOSPHATE DEACETYLASE"/>
    <property type="match status" value="1"/>
</dbReference>
<name>A0ABR7MKE9_9BACT</name>
<dbReference type="SUPFAM" id="SSF51338">
    <property type="entry name" value="Composite domain of metallo-dependent hydrolases"/>
    <property type="match status" value="1"/>
</dbReference>
<evidence type="ECO:0000256" key="4">
    <source>
        <dbReference type="ARBA" id="ARBA00023277"/>
    </source>
</evidence>
<gene>
    <name evidence="7" type="primary">nagA</name>
    <name evidence="7" type="ORF">H8B15_11565</name>
</gene>
<dbReference type="Proteomes" id="UP000622017">
    <property type="component" value="Unassembled WGS sequence"/>
</dbReference>
<dbReference type="InterPro" id="IPR032466">
    <property type="entry name" value="Metal_Hydrolase"/>
</dbReference>
<dbReference type="EC" id="3.5.1.25" evidence="7"/>
<evidence type="ECO:0000256" key="3">
    <source>
        <dbReference type="ARBA" id="ARBA00022801"/>
    </source>
</evidence>
<evidence type="ECO:0000256" key="5">
    <source>
        <dbReference type="PIRNR" id="PIRNR038994"/>
    </source>
</evidence>
<evidence type="ECO:0000313" key="7">
    <source>
        <dbReference type="EMBL" id="MBC6611567.1"/>
    </source>
</evidence>
<dbReference type="PANTHER" id="PTHR11113:SF14">
    <property type="entry name" value="N-ACETYLGLUCOSAMINE-6-PHOSPHATE DEACETYLASE"/>
    <property type="match status" value="1"/>
</dbReference>
<dbReference type="RefSeq" id="WP_187319853.1">
    <property type="nucleotide sequence ID" value="NZ_JACSCY010000008.1"/>
</dbReference>
<dbReference type="Gene3D" id="3.20.20.140">
    <property type="entry name" value="Metal-dependent hydrolases"/>
    <property type="match status" value="1"/>
</dbReference>
<evidence type="ECO:0000313" key="8">
    <source>
        <dbReference type="Proteomes" id="UP000622017"/>
    </source>
</evidence>
<dbReference type="InterPro" id="IPR011059">
    <property type="entry name" value="Metal-dep_hydrolase_composite"/>
</dbReference>
<feature type="domain" description="Amidohydrolase-related" evidence="6">
    <location>
        <begin position="52"/>
        <end position="371"/>
    </location>
</feature>
<sequence>MSYLLTNCTIYSGNTVLHDHAVLIKGSHVAAIVPEVAAPADVDRVDGRGCNVSPGFIDLQIYGGSGALFSVDPTVQSLQKLQAYVRRHGTTGFQATMPTNSPEMIRAALQAGRDYQQAGYPSLLGIHLEGPYINPVKKGAHQEEFIQQPTTESVAELLTIGEGILRMMTLAPEVTTPEIIALLRRAEVVLSAGHSNAMYAQGAAAFKQGFTAATHLFNAMSALESRAPGLVGAIYDADSAHASIIADGVHCDFAAVRISHKLLGKRLFLITDAVEAGTHGAYRFRRADNCFVDEDGTLAGSALSMMDAVRNCVQEVRLPLEEALRMATLYPAQVLALDDELGLIQPGYRADLCLFNADFEVQGTVLAGELVWNEE</sequence>
<proteinExistence type="inferred from homology"/>
<dbReference type="Pfam" id="PF22643">
    <property type="entry name" value="NagA_N"/>
    <property type="match status" value="1"/>
</dbReference>
<comment type="caution">
    <text evidence="7">The sequence shown here is derived from an EMBL/GenBank/DDBJ whole genome shotgun (WGS) entry which is preliminary data.</text>
</comment>
<keyword evidence="2" id="KW-0479">Metal-binding</keyword>
<comment type="similarity">
    <text evidence="1 5">Belongs to the metallo-dependent hydrolases superfamily. NagA family.</text>
</comment>
<organism evidence="7 8">
    <name type="scientific">Hymenobacter citatus</name>
    <dbReference type="NCBI Taxonomy" id="2763506"/>
    <lineage>
        <taxon>Bacteria</taxon>
        <taxon>Pseudomonadati</taxon>
        <taxon>Bacteroidota</taxon>
        <taxon>Cytophagia</taxon>
        <taxon>Cytophagales</taxon>
        <taxon>Hymenobacteraceae</taxon>
        <taxon>Hymenobacter</taxon>
    </lineage>
</organism>
<dbReference type="EMBL" id="JACSCY010000008">
    <property type="protein sequence ID" value="MBC6611567.1"/>
    <property type="molecule type" value="Genomic_DNA"/>
</dbReference>
<keyword evidence="3 5" id="KW-0378">Hydrolase</keyword>